<dbReference type="AlphaFoldDB" id="A0A744AWZ4"/>
<reference evidence="1" key="1">
    <citation type="journal article" date="2018" name="Genome Biol.">
        <title>SKESA: strategic k-mer extension for scrupulous assemblies.</title>
        <authorList>
            <person name="Souvorov A."/>
            <person name="Agarwala R."/>
            <person name="Lipman D.J."/>
        </authorList>
    </citation>
    <scope>NUCLEOTIDE SEQUENCE</scope>
    <source>
        <strain evidence="1">MA.CK_97/00003277</strain>
    </source>
</reference>
<organism evidence="1">
    <name type="scientific">Salmonella enterica</name>
    <name type="common">Salmonella choleraesuis</name>
    <dbReference type="NCBI Taxonomy" id="28901"/>
    <lineage>
        <taxon>Bacteria</taxon>
        <taxon>Pseudomonadati</taxon>
        <taxon>Pseudomonadota</taxon>
        <taxon>Gammaproteobacteria</taxon>
        <taxon>Enterobacterales</taxon>
        <taxon>Enterobacteriaceae</taxon>
        <taxon>Salmonella</taxon>
    </lineage>
</organism>
<sequence>MATTEKLTPLEELTIFRGEGIFIPLGEVCETIQNKYGMNRNQVAEWLYCKLCTQNHVELVREKAGSSPLNPMRELVPDDYGVKRLEQYLINYVNGSPLVMGCGFIRHDLEKVLGVKFPFQTASYQDDEYHHADNENLTPETNDNFISDINNDLSPPAVWENTHGMETANKLIAGLAIANAMNDKRCQRKDGLNKSAVARVAESALIKYGGFIGVTGRQLTGLISEALKYAPELKDDADSEQP</sequence>
<accession>A0A744AWZ4</accession>
<dbReference type="EMBL" id="DAAUNS010000018">
    <property type="protein sequence ID" value="HAF2325077.1"/>
    <property type="molecule type" value="Genomic_DNA"/>
</dbReference>
<evidence type="ECO:0000313" key="1">
    <source>
        <dbReference type="EMBL" id="HAF2325077.1"/>
    </source>
</evidence>
<comment type="caution">
    <text evidence="1">The sequence shown here is derived from an EMBL/GenBank/DDBJ whole genome shotgun (WGS) entry which is preliminary data.</text>
</comment>
<protein>
    <submittedName>
        <fullName evidence="1">Uncharacterized protein</fullName>
    </submittedName>
</protein>
<name>A0A744AWZ4_SALER</name>
<proteinExistence type="predicted"/>
<reference evidence="1" key="2">
    <citation type="submission" date="2020-02" db="EMBL/GenBank/DDBJ databases">
        <authorList>
            <consortium name="NCBI Pathogen Detection Project"/>
        </authorList>
    </citation>
    <scope>NUCLEOTIDE SEQUENCE</scope>
    <source>
        <strain evidence="1">MA.CK_97/00003277</strain>
    </source>
</reference>
<gene>
    <name evidence="1" type="ORF">G9B55_004194</name>
</gene>